<sequence>MVAKVARVFAVDRAIVVKVARVLAIFSTGITMATALFWYWYYYGNFPSETGLPDFVEKCQHVFLGCWTHSN</sequence>
<feature type="transmembrane region" description="Helical" evidence="1">
    <location>
        <begin position="20"/>
        <end position="41"/>
    </location>
</feature>
<proteinExistence type="predicted"/>
<dbReference type="Proteomes" id="UP000278807">
    <property type="component" value="Unassembled WGS sequence"/>
</dbReference>
<keyword evidence="1" id="KW-0812">Transmembrane</keyword>
<dbReference type="EMBL" id="UZAE01005914">
    <property type="protein sequence ID" value="VDO01897.1"/>
    <property type="molecule type" value="Genomic_DNA"/>
</dbReference>
<keyword evidence="3" id="KW-1185">Reference proteome</keyword>
<gene>
    <name evidence="2" type="ORF">HNAJ_LOCUS6037</name>
</gene>
<organism evidence="4">
    <name type="scientific">Rodentolepis nana</name>
    <name type="common">Dwarf tapeworm</name>
    <name type="synonym">Hymenolepis nana</name>
    <dbReference type="NCBI Taxonomy" id="102285"/>
    <lineage>
        <taxon>Eukaryota</taxon>
        <taxon>Metazoa</taxon>
        <taxon>Spiralia</taxon>
        <taxon>Lophotrochozoa</taxon>
        <taxon>Platyhelminthes</taxon>
        <taxon>Cestoda</taxon>
        <taxon>Eucestoda</taxon>
        <taxon>Cyclophyllidea</taxon>
        <taxon>Hymenolepididae</taxon>
        <taxon>Rodentolepis</taxon>
    </lineage>
</organism>
<evidence type="ECO:0000256" key="1">
    <source>
        <dbReference type="SAM" id="Phobius"/>
    </source>
</evidence>
<evidence type="ECO:0000313" key="3">
    <source>
        <dbReference type="Proteomes" id="UP000278807"/>
    </source>
</evidence>
<keyword evidence="1" id="KW-0472">Membrane</keyword>
<accession>A0A0R3TG50</accession>
<evidence type="ECO:0000313" key="4">
    <source>
        <dbReference type="WBParaSite" id="HNAJ_0000604101-mRNA-1"/>
    </source>
</evidence>
<reference evidence="2 3" key="2">
    <citation type="submission" date="2018-11" db="EMBL/GenBank/DDBJ databases">
        <authorList>
            <consortium name="Pathogen Informatics"/>
        </authorList>
    </citation>
    <scope>NUCLEOTIDE SEQUENCE [LARGE SCALE GENOMIC DNA]</scope>
</reference>
<reference evidence="4" key="1">
    <citation type="submission" date="2017-02" db="UniProtKB">
        <authorList>
            <consortium name="WormBaseParasite"/>
        </authorList>
    </citation>
    <scope>IDENTIFICATION</scope>
</reference>
<dbReference type="WBParaSite" id="HNAJ_0000604101-mRNA-1">
    <property type="protein sequence ID" value="HNAJ_0000604101-mRNA-1"/>
    <property type="gene ID" value="HNAJ_0000604101"/>
</dbReference>
<keyword evidence="1" id="KW-1133">Transmembrane helix</keyword>
<dbReference type="AlphaFoldDB" id="A0A0R3TG50"/>
<protein>
    <submittedName>
        <fullName evidence="4">Transmembrane protein</fullName>
    </submittedName>
</protein>
<name>A0A0R3TG50_RODNA</name>
<evidence type="ECO:0000313" key="2">
    <source>
        <dbReference type="EMBL" id="VDO01897.1"/>
    </source>
</evidence>